<proteinExistence type="predicted"/>
<feature type="compositionally biased region" description="Low complexity" evidence="1">
    <location>
        <begin position="25"/>
        <end position="42"/>
    </location>
</feature>
<dbReference type="RefSeq" id="WP_186741137.1">
    <property type="nucleotide sequence ID" value="NZ_CP060394.1"/>
</dbReference>
<feature type="compositionally biased region" description="Low complexity" evidence="1">
    <location>
        <begin position="240"/>
        <end position="251"/>
    </location>
</feature>
<evidence type="ECO:0000313" key="3">
    <source>
        <dbReference type="Proteomes" id="UP000515312"/>
    </source>
</evidence>
<feature type="region of interest" description="Disordered" evidence="1">
    <location>
        <begin position="23"/>
        <end position="117"/>
    </location>
</feature>
<reference evidence="2 3" key="1">
    <citation type="submission" date="2020-08" db="EMBL/GenBank/DDBJ databases">
        <title>Edaphobacter telluris sp. nov. and Acidobacterium dinghuensis sp. nov., two acidobacteria isolated from forest soil.</title>
        <authorList>
            <person name="Fu J."/>
            <person name="Qiu L."/>
        </authorList>
    </citation>
    <scope>NUCLEOTIDE SEQUENCE [LARGE SCALE GENOMIC DNA]</scope>
    <source>
        <strain evidence="2">4Y35</strain>
    </source>
</reference>
<feature type="compositionally biased region" description="Basic and acidic residues" evidence="1">
    <location>
        <begin position="90"/>
        <end position="103"/>
    </location>
</feature>
<evidence type="ECO:0000313" key="2">
    <source>
        <dbReference type="EMBL" id="QNI30917.1"/>
    </source>
</evidence>
<keyword evidence="3" id="KW-1185">Reference proteome</keyword>
<sequence length="313" mass="32941">MAAVTFLALGTFASAPQYSHASGFAPQQQSTAASAEASANGAICNGEPSTAKRSVQSSSEEAGEPSIKDHLKLSTKTSSDENVDAQGQFCKREHKEDSSREASTENATPKAAGEVVRKPAPQPIAILSGGKLTIKAQGEDLSTVMNAVKAATGITIEAPNQPENERMYLDIGPAPVRDALVALLEGSNYNYLIQSSSENPQMAKRLVLTLRTSQATTTVASAQLHSETEEPSLYGGQGVQQDEQQAATAPEPQAPLPVQPTAIPSSVPTGINVQQMAAESHRSVGEVLNDLQKQQEQLLDSQAAAQQQSQPQQ</sequence>
<gene>
    <name evidence="2" type="ORF">H7849_17605</name>
</gene>
<organism evidence="2 3">
    <name type="scientific">Alloacidobacterium dinghuense</name>
    <dbReference type="NCBI Taxonomy" id="2763107"/>
    <lineage>
        <taxon>Bacteria</taxon>
        <taxon>Pseudomonadati</taxon>
        <taxon>Acidobacteriota</taxon>
        <taxon>Terriglobia</taxon>
        <taxon>Terriglobales</taxon>
        <taxon>Acidobacteriaceae</taxon>
        <taxon>Alloacidobacterium</taxon>
    </lineage>
</organism>
<dbReference type="KEGG" id="adin:H7849_17605"/>
<evidence type="ECO:0000256" key="1">
    <source>
        <dbReference type="SAM" id="MobiDB-lite"/>
    </source>
</evidence>
<protein>
    <submittedName>
        <fullName evidence="2">Uncharacterized protein</fullName>
    </submittedName>
</protein>
<dbReference type="EMBL" id="CP060394">
    <property type="protein sequence ID" value="QNI30917.1"/>
    <property type="molecule type" value="Genomic_DNA"/>
</dbReference>
<feature type="compositionally biased region" description="Polar residues" evidence="1">
    <location>
        <begin position="47"/>
        <end position="60"/>
    </location>
</feature>
<feature type="region of interest" description="Disordered" evidence="1">
    <location>
        <begin position="219"/>
        <end position="269"/>
    </location>
</feature>
<dbReference type="Proteomes" id="UP000515312">
    <property type="component" value="Chromosome"/>
</dbReference>
<dbReference type="AlphaFoldDB" id="A0A7G8BEE7"/>
<name>A0A7G8BEE7_9BACT</name>
<accession>A0A7G8BEE7</accession>